<gene>
    <name evidence="1" type="ORF">FWILDA_LOCUS16237</name>
</gene>
<sequence length="260" mass="29185">MGVYRPSYVANIESDLVVEKVSNSCEAERKLNGDYPITAITEKFFDMSSINFSDTPYLKIKSLPDAVRSNPDKYLLPLDIVHRGVHFGVYLGEFCDPSSKNFNIGSNSGSALLLSSLFASSSLSSSSSPFSLFASASASSSSSSVLGSNDKKVIRFHPKVPFKKKDIIIRHIAKAISYDSAQTSSINILFRVTYNSCLSLTEQIEMTNRILDDLTSSYSYEKGRIERYIQESESNRNYTCSKYRIEQEKFQERIIVYPKD</sequence>
<dbReference type="OrthoDB" id="421951at2759"/>
<dbReference type="AlphaFoldDB" id="A0A9W4X8B2"/>
<evidence type="ECO:0000313" key="1">
    <source>
        <dbReference type="EMBL" id="CAI2193761.1"/>
    </source>
</evidence>
<proteinExistence type="predicted"/>
<keyword evidence="2" id="KW-1185">Reference proteome</keyword>
<accession>A0A9W4X8B2</accession>
<reference evidence="1" key="1">
    <citation type="submission" date="2022-08" db="EMBL/GenBank/DDBJ databases">
        <authorList>
            <person name="Kallberg Y."/>
            <person name="Tangrot J."/>
            <person name="Rosling A."/>
        </authorList>
    </citation>
    <scope>NUCLEOTIDE SEQUENCE</scope>
    <source>
        <strain evidence="1">Wild A</strain>
    </source>
</reference>
<comment type="caution">
    <text evidence="1">The sequence shown here is derived from an EMBL/GenBank/DDBJ whole genome shotgun (WGS) entry which is preliminary data.</text>
</comment>
<organism evidence="1 2">
    <name type="scientific">Funneliformis geosporum</name>
    <dbReference type="NCBI Taxonomy" id="1117311"/>
    <lineage>
        <taxon>Eukaryota</taxon>
        <taxon>Fungi</taxon>
        <taxon>Fungi incertae sedis</taxon>
        <taxon>Mucoromycota</taxon>
        <taxon>Glomeromycotina</taxon>
        <taxon>Glomeromycetes</taxon>
        <taxon>Glomerales</taxon>
        <taxon>Glomeraceae</taxon>
        <taxon>Funneliformis</taxon>
    </lineage>
</organism>
<name>A0A9W4X8B2_9GLOM</name>
<dbReference type="Proteomes" id="UP001153678">
    <property type="component" value="Unassembled WGS sequence"/>
</dbReference>
<evidence type="ECO:0000313" key="2">
    <source>
        <dbReference type="Proteomes" id="UP001153678"/>
    </source>
</evidence>
<dbReference type="EMBL" id="CAMKVN010009991">
    <property type="protein sequence ID" value="CAI2193761.1"/>
    <property type="molecule type" value="Genomic_DNA"/>
</dbReference>
<protein>
    <submittedName>
        <fullName evidence="1">2128_t:CDS:1</fullName>
    </submittedName>
</protein>